<sequence length="262" mass="29244">MSIKIMSAVWDVSAFRGNQKLILLCLADFASDEGYAWPSLGTVAKKCGVSKSTLKSQIKTLVDLGVLKVKHRKKENSRDNDSNMYWIDLAVIRKMELTEVENKPRSKTDLGQNGEGGGSNSDPKPPLLDPPLNNRSPLNPPNEETGQNSATQETRKRTSAKTKFPDQFEVTPEMIDWYAKQKDFVLGVQVATDQWRDAMIARGSAYSDWVAAWRNGMRLQNQWARERGAPKGSASQTTTAQVGQSYREGMDVSKYQLPESRG</sequence>
<reference evidence="2" key="1">
    <citation type="submission" date="2022-03" db="EMBL/GenBank/DDBJ databases">
        <title>Sea Food Isolates.</title>
        <authorList>
            <person name="Li c."/>
        </authorList>
    </citation>
    <scope>NUCLEOTIDE SEQUENCE</scope>
    <source>
        <strain evidence="2">19MO03SA05</strain>
    </source>
</reference>
<feature type="region of interest" description="Disordered" evidence="1">
    <location>
        <begin position="100"/>
        <end position="165"/>
    </location>
</feature>
<feature type="region of interest" description="Disordered" evidence="1">
    <location>
        <begin position="225"/>
        <end position="262"/>
    </location>
</feature>
<evidence type="ECO:0000256" key="1">
    <source>
        <dbReference type="SAM" id="MobiDB-lite"/>
    </source>
</evidence>
<feature type="compositionally biased region" description="Polar residues" evidence="1">
    <location>
        <begin position="233"/>
        <end position="244"/>
    </location>
</feature>
<dbReference type="EMBL" id="CP095350">
    <property type="protein sequence ID" value="XAG83441.1"/>
    <property type="molecule type" value="Genomic_DNA"/>
</dbReference>
<proteinExistence type="predicted"/>
<dbReference type="Gene3D" id="1.10.10.10">
    <property type="entry name" value="Winged helix-like DNA-binding domain superfamily/Winged helix DNA-binding domain"/>
    <property type="match status" value="1"/>
</dbReference>
<accession>A0AAU6VAN1</accession>
<protein>
    <submittedName>
        <fullName evidence="2">Helix-turn-helix domain-containing protein</fullName>
    </submittedName>
</protein>
<dbReference type="InterPro" id="IPR036388">
    <property type="entry name" value="WH-like_DNA-bd_sf"/>
</dbReference>
<dbReference type="AlphaFoldDB" id="A0AAU6VAN1"/>
<gene>
    <name evidence="2" type="ORF">MRM63_07515</name>
</gene>
<dbReference type="Pfam" id="PF13730">
    <property type="entry name" value="HTH_36"/>
    <property type="match status" value="1"/>
</dbReference>
<organism evidence="2">
    <name type="scientific">bacterium 19MO03SA05</name>
    <dbReference type="NCBI Taxonomy" id="2920620"/>
    <lineage>
        <taxon>Bacteria</taxon>
    </lineage>
</organism>
<evidence type="ECO:0000313" key="2">
    <source>
        <dbReference type="EMBL" id="XAG83441.1"/>
    </source>
</evidence>
<name>A0AAU6VAN1_UNCXX</name>